<dbReference type="HOGENOM" id="CLU_3253703_0_0_5"/>
<reference evidence="1 2" key="1">
    <citation type="journal article" date="2005" name="DNA Res.">
        <title>Complete genome sequence of the facultative anaerobic magnetotactic bacterium Magnetospirillum sp. strain AMB-1.</title>
        <authorList>
            <person name="Matsunaga T."/>
            <person name="Okamura Y."/>
            <person name="Fukuda Y."/>
            <person name="Wahyudi A.T."/>
            <person name="Murase Y."/>
            <person name="Takeyama H."/>
        </authorList>
    </citation>
    <scope>NUCLEOTIDE SEQUENCE [LARGE SCALE GENOMIC DNA]</scope>
    <source>
        <strain evidence="2">ATCC 700264 / AMB-1</strain>
    </source>
</reference>
<evidence type="ECO:0000313" key="1">
    <source>
        <dbReference type="EMBL" id="BAE49235.1"/>
    </source>
</evidence>
<dbReference type="AlphaFoldDB" id="Q2WA90"/>
<protein>
    <submittedName>
        <fullName evidence="1">Uncharacterized protein</fullName>
    </submittedName>
</protein>
<sequence>MSSTSPLAWPTQVRWAAGLSAVSRAMRTTVSWVRSRVVPPAP</sequence>
<gene>
    <name evidence="1" type="ordered locus">amb0431</name>
</gene>
<dbReference type="EMBL" id="AP007255">
    <property type="protein sequence ID" value="BAE49235.1"/>
    <property type="molecule type" value="Genomic_DNA"/>
</dbReference>
<evidence type="ECO:0000313" key="2">
    <source>
        <dbReference type="Proteomes" id="UP000007058"/>
    </source>
</evidence>
<keyword evidence="2" id="KW-1185">Reference proteome</keyword>
<organism evidence="1 2">
    <name type="scientific">Paramagnetospirillum magneticum (strain ATCC 700264 / AMB-1)</name>
    <name type="common">Magnetospirillum magneticum</name>
    <dbReference type="NCBI Taxonomy" id="342108"/>
    <lineage>
        <taxon>Bacteria</taxon>
        <taxon>Pseudomonadati</taxon>
        <taxon>Pseudomonadota</taxon>
        <taxon>Alphaproteobacteria</taxon>
        <taxon>Rhodospirillales</taxon>
        <taxon>Magnetospirillaceae</taxon>
        <taxon>Paramagnetospirillum</taxon>
    </lineage>
</organism>
<name>Q2WA90_PARM1</name>
<dbReference type="KEGG" id="mag:amb0431"/>
<dbReference type="Proteomes" id="UP000007058">
    <property type="component" value="Chromosome"/>
</dbReference>
<accession>Q2WA90</accession>
<proteinExistence type="predicted"/>